<sequence length="255" mass="27368">MAYEQGSGPQDSARSQARPDGRAQDGRPSPYGRPDVSGHPSPPPPRKPELGVVIGVIAVVVMVLVGIGVVISRLSAGEGTPVAGRAAPSVVVVDPEWDDLSNTGKTLWQDRFRDAQQARVGDTLTLAKDDWRLTVTVTGYFDPATPRHRSPQPGARWVAVGLRVEQQGTRDLYCCDAGWARLVDQYGVEYVPRDSHNSRIAEGGNMSAVGTYPLVPGATSSGVLVFELPDRVKAEKLLFGRYSGGPASKAVWRLN</sequence>
<name>D6Y1M4_THEBD</name>
<keyword evidence="3" id="KW-1133">Transmembrane helix</keyword>
<dbReference type="STRING" id="469371.Tbis_1918"/>
<dbReference type="RefSeq" id="WP_013132163.1">
    <property type="nucleotide sequence ID" value="NC_014165.1"/>
</dbReference>
<organism evidence="4 5">
    <name type="scientific">Thermobispora bispora (strain ATCC 19993 / DSM 43833 / CBS 139.67 / JCM 10125 / KCTC 9307 / NBRC 14880 / R51)</name>
    <dbReference type="NCBI Taxonomy" id="469371"/>
    <lineage>
        <taxon>Bacteria</taxon>
        <taxon>Bacillati</taxon>
        <taxon>Actinomycetota</taxon>
        <taxon>Actinomycetes</taxon>
        <taxon>Streptosporangiales</taxon>
        <taxon>Streptosporangiaceae</taxon>
        <taxon>Thermobispora</taxon>
    </lineage>
</organism>
<feature type="region of interest" description="Disordered" evidence="2">
    <location>
        <begin position="1"/>
        <end position="47"/>
    </location>
</feature>
<keyword evidence="1" id="KW-0732">Signal</keyword>
<keyword evidence="3" id="KW-0812">Transmembrane</keyword>
<accession>D6Y1M4</accession>
<feature type="transmembrane region" description="Helical" evidence="3">
    <location>
        <begin position="50"/>
        <end position="71"/>
    </location>
</feature>
<dbReference type="AlphaFoldDB" id="D6Y1M4"/>
<evidence type="ECO:0000313" key="5">
    <source>
        <dbReference type="Proteomes" id="UP000006640"/>
    </source>
</evidence>
<dbReference type="Proteomes" id="UP000006640">
    <property type="component" value="Chromosome"/>
</dbReference>
<reference evidence="4 5" key="1">
    <citation type="submission" date="2010-01" db="EMBL/GenBank/DDBJ databases">
        <title>The complete genome of Thermobispora bispora DSM 43833.</title>
        <authorList>
            <consortium name="US DOE Joint Genome Institute (JGI-PGF)"/>
            <person name="Lucas S."/>
            <person name="Copeland A."/>
            <person name="Lapidus A."/>
            <person name="Glavina del Rio T."/>
            <person name="Dalin E."/>
            <person name="Tice H."/>
            <person name="Bruce D."/>
            <person name="Goodwin L."/>
            <person name="Pitluck S."/>
            <person name="Kyrpides N."/>
            <person name="Mavromatis K."/>
            <person name="Ivanova N."/>
            <person name="Mikhailova N."/>
            <person name="Chertkov O."/>
            <person name="Brettin T."/>
            <person name="Detter J.C."/>
            <person name="Han C."/>
            <person name="Larimer F."/>
            <person name="Land M."/>
            <person name="Hauser L."/>
            <person name="Markowitz V."/>
            <person name="Cheng J.-F."/>
            <person name="Hugenholtz P."/>
            <person name="Woyke T."/>
            <person name="Wu D."/>
            <person name="Jando M."/>
            <person name="Schneider S."/>
            <person name="Klenk H.-P."/>
            <person name="Eisen J.A."/>
        </authorList>
    </citation>
    <scope>NUCLEOTIDE SEQUENCE [LARGE SCALE GENOMIC DNA]</scope>
    <source>
        <strain evidence="5">ATCC 19993 / DSM 43833 / CBS 139.67 / JCM 10125 / KCTC 9307 / NBRC 14880 / R51</strain>
    </source>
</reference>
<dbReference type="KEGG" id="tbi:Tbis_1918"/>
<evidence type="ECO:0000256" key="1">
    <source>
        <dbReference type="ARBA" id="ARBA00022729"/>
    </source>
</evidence>
<keyword evidence="3" id="KW-0472">Membrane</keyword>
<keyword evidence="5" id="KW-1185">Reference proteome</keyword>
<dbReference type="OrthoDB" id="166023at2"/>
<evidence type="ECO:0008006" key="6">
    <source>
        <dbReference type="Google" id="ProtNLM"/>
    </source>
</evidence>
<evidence type="ECO:0000256" key="2">
    <source>
        <dbReference type="SAM" id="MobiDB-lite"/>
    </source>
</evidence>
<gene>
    <name evidence="4" type="ordered locus">Tbis_1918</name>
</gene>
<proteinExistence type="predicted"/>
<dbReference type="Gene3D" id="2.60.40.1240">
    <property type="match status" value="1"/>
</dbReference>
<dbReference type="InterPro" id="IPR029050">
    <property type="entry name" value="Immunoprotect_excell_Ig-like"/>
</dbReference>
<protein>
    <recommendedName>
        <fullName evidence="6">DUF4352 domain-containing protein</fullName>
    </recommendedName>
</protein>
<dbReference type="EMBL" id="CP001874">
    <property type="protein sequence ID" value="ADG88630.1"/>
    <property type="molecule type" value="Genomic_DNA"/>
</dbReference>
<dbReference type="HOGENOM" id="CLU_091371_0_0_11"/>
<evidence type="ECO:0000256" key="3">
    <source>
        <dbReference type="SAM" id="Phobius"/>
    </source>
</evidence>
<evidence type="ECO:0000313" key="4">
    <source>
        <dbReference type="EMBL" id="ADG88630.1"/>
    </source>
</evidence>